<evidence type="ECO:0000313" key="13">
    <source>
        <dbReference type="Proteomes" id="UP000546397"/>
    </source>
</evidence>
<dbReference type="RefSeq" id="WP_031648610.1">
    <property type="nucleotide sequence ID" value="NZ_CAAVEO010000003.1"/>
</dbReference>
<protein>
    <submittedName>
        <fullName evidence="3">DUF4054 domain-containing protein</fullName>
    </submittedName>
</protein>
<evidence type="ECO:0000313" key="8">
    <source>
        <dbReference type="EMBL" id="HAC3054924.1"/>
    </source>
</evidence>
<dbReference type="Proteomes" id="UP000841561">
    <property type="component" value="Unassembled WGS sequence"/>
</dbReference>
<dbReference type="InterPro" id="IPR025127">
    <property type="entry name" value="DUF4054"/>
</dbReference>
<evidence type="ECO:0000313" key="5">
    <source>
        <dbReference type="EMBL" id="ECY9782861.1"/>
    </source>
</evidence>
<dbReference type="Proteomes" id="UP000489121">
    <property type="component" value="Unassembled WGS sequence"/>
</dbReference>
<evidence type="ECO:0000313" key="15">
    <source>
        <dbReference type="Proteomes" id="UP000841561"/>
    </source>
</evidence>
<evidence type="ECO:0000313" key="6">
    <source>
        <dbReference type="EMBL" id="HAA8052372.1"/>
    </source>
</evidence>
<comment type="caution">
    <text evidence="3">The sequence shown here is derived from an EMBL/GenBank/DDBJ whole genome shotgun (WGS) entry which is preliminary data.</text>
</comment>
<reference evidence="14 15" key="1">
    <citation type="journal article" date="2018" name="Genome Biol.">
        <title>SKESA: strategic k-mer extension for scrupulous assemblies.</title>
        <authorList>
            <person name="Souvorov A."/>
            <person name="Agarwala R."/>
            <person name="Lipman D.J."/>
        </authorList>
    </citation>
    <scope>NUCLEOTIDE SEQUENCE [LARGE SCALE GENOMIC DNA]</scope>
    <source>
        <strain evidence="6">09CEB371LM</strain>
        <strain evidence="7 14">CFIAFB20130012</strain>
        <strain evidence="8 15">LiDS0115</strain>
    </source>
</reference>
<evidence type="ECO:0000313" key="7">
    <source>
        <dbReference type="EMBL" id="HAB8398173.1"/>
    </source>
</evidence>
<dbReference type="Pfam" id="PF13262">
    <property type="entry name" value="DUF4054"/>
    <property type="match status" value="1"/>
</dbReference>
<reference evidence="6" key="4">
    <citation type="submission" date="2019-10" db="EMBL/GenBank/DDBJ databases">
        <authorList>
            <consortium name="NCBI Pathogen Detection Project"/>
        </authorList>
    </citation>
    <scope>NUCLEOTIDE SEQUENCE</scope>
    <source>
        <strain evidence="6">09CEB371LM</strain>
        <strain evidence="7">CFIAFB20130012</strain>
        <strain evidence="8">LiDS0115</strain>
    </source>
</reference>
<dbReference type="EMBL" id="AABAGT010000014">
    <property type="protein sequence ID" value="EAG0867652.1"/>
    <property type="molecule type" value="Genomic_DNA"/>
</dbReference>
<evidence type="ECO:0000313" key="10">
    <source>
        <dbReference type="Proteomes" id="UP000489121"/>
    </source>
</evidence>
<dbReference type="Proteomes" id="UP000546397">
    <property type="component" value="Unassembled WGS sequence"/>
</dbReference>
<dbReference type="Proteomes" id="UP000358545">
    <property type="component" value="Unassembled WGS sequence"/>
</dbReference>
<gene>
    <name evidence="1" type="ORF">A8L61_10230</name>
    <name evidence="3" type="ORF">D4920_00415</name>
    <name evidence="2" type="ORF">D4B11_05085</name>
    <name evidence="4" type="ORF">D5N24_14405</name>
    <name evidence="5" type="ORF">F6515_07625</name>
    <name evidence="6" type="ORF">GHH22_04290</name>
    <name evidence="7" type="ORF">GYR60_06525</name>
    <name evidence="8" type="ORF">GZK27_05350</name>
</gene>
<dbReference type="EMBL" id="AABEMN010000005">
    <property type="protein sequence ID" value="EAG9519134.1"/>
    <property type="molecule type" value="Genomic_DNA"/>
</dbReference>
<sequence>MKTDVSKLKLTASALASVSDDSLQVHIDDSYLEVQEKGFPEKFEERANRYLAAHLATLANKNVKSEAVGSLKREYYEVKGDSGLLSTEYGQEYARLLKEANGGSGISMVVV</sequence>
<evidence type="ECO:0000313" key="2">
    <source>
        <dbReference type="EMBL" id="EAG9519134.1"/>
    </source>
</evidence>
<dbReference type="EMBL" id="AABFVG010000001">
    <property type="protein sequence ID" value="EAH2280522.1"/>
    <property type="molecule type" value="Genomic_DNA"/>
</dbReference>
<dbReference type="EMBL" id="AALGDA010000018">
    <property type="protein sequence ID" value="ECY9782861.1"/>
    <property type="molecule type" value="Genomic_DNA"/>
</dbReference>
<dbReference type="Proteomes" id="UP000530452">
    <property type="component" value="Unassembled WGS sequence"/>
</dbReference>
<dbReference type="EMBL" id="DAAEEB010000002">
    <property type="protein sequence ID" value="HAA8052372.1"/>
    <property type="molecule type" value="Genomic_DNA"/>
</dbReference>
<dbReference type="Proteomes" id="UP000533021">
    <property type="component" value="Unassembled WGS sequence"/>
</dbReference>
<dbReference type="EMBL" id="AABGHY010000013">
    <property type="protein sequence ID" value="EAH3295595.1"/>
    <property type="molecule type" value="Genomic_DNA"/>
</dbReference>
<evidence type="ECO:0000313" key="3">
    <source>
        <dbReference type="EMBL" id="EAH2280522.1"/>
    </source>
</evidence>
<proteinExistence type="predicted"/>
<accession>A0A394T6P4</accession>
<dbReference type="EMBL" id="DAAIHR010000005">
    <property type="protein sequence ID" value="HAB8398173.1"/>
    <property type="molecule type" value="Genomic_DNA"/>
</dbReference>
<evidence type="ECO:0000313" key="1">
    <source>
        <dbReference type="EMBL" id="EAG0867652.1"/>
    </source>
</evidence>
<evidence type="ECO:0000313" key="14">
    <source>
        <dbReference type="Proteomes" id="UP000840197"/>
    </source>
</evidence>
<dbReference type="Proteomes" id="UP000840197">
    <property type="component" value="Unassembled WGS sequence"/>
</dbReference>
<dbReference type="AlphaFoldDB" id="A0A394T6P4"/>
<organism evidence="3 12">
    <name type="scientific">Listeria monocytogenes</name>
    <dbReference type="NCBI Taxonomy" id="1639"/>
    <lineage>
        <taxon>Bacteria</taxon>
        <taxon>Bacillati</taxon>
        <taxon>Bacillota</taxon>
        <taxon>Bacilli</taxon>
        <taxon>Bacillales</taxon>
        <taxon>Listeriaceae</taxon>
        <taxon>Listeria</taxon>
    </lineage>
</organism>
<evidence type="ECO:0000313" key="9">
    <source>
        <dbReference type="Proteomes" id="UP000358545"/>
    </source>
</evidence>
<evidence type="ECO:0000313" key="11">
    <source>
        <dbReference type="Proteomes" id="UP000530452"/>
    </source>
</evidence>
<evidence type="ECO:0000313" key="4">
    <source>
        <dbReference type="EMBL" id="EAH3295595.1"/>
    </source>
</evidence>
<dbReference type="EMBL" id="DAAKPP010000002">
    <property type="protein sequence ID" value="HAC3054924.1"/>
    <property type="molecule type" value="Genomic_DNA"/>
</dbReference>
<reference evidence="1 9" key="2">
    <citation type="submission" date="2018-06" db="EMBL/GenBank/DDBJ databases">
        <authorList>
            <consortium name="PulseNet: The National Subtyping Network for Foodborne Disease Surveillance"/>
            <person name="Tarr C.L."/>
            <person name="Trees E."/>
            <person name="Katz L.S."/>
            <person name="Carleton-Romer H.A."/>
            <person name="Stroika S."/>
            <person name="Kucerova Z."/>
            <person name="Roache K.F."/>
            <person name="Sabol A.L."/>
            <person name="Besser J."/>
            <person name="Gerner-Smidt P."/>
        </authorList>
    </citation>
    <scope>NUCLEOTIDE SEQUENCE [LARGE SCALE GENOMIC DNA]</scope>
    <source>
        <strain evidence="1 9">PNUSAL002180</strain>
        <strain evidence="5 10">PNUSAL005692</strain>
    </source>
</reference>
<reference evidence="11 12" key="3">
    <citation type="submission" date="2019-04" db="EMBL/GenBank/DDBJ databases">
        <authorList>
            <person name="Ashton P.M."/>
            <person name="Dallman T."/>
            <person name="Nair S."/>
            <person name="De Pinna E."/>
            <person name="Peters T."/>
            <person name="Grant K."/>
        </authorList>
    </citation>
    <scope>NUCLEOTIDE SEQUENCE [LARGE SCALE GENOMIC DNA]</scope>
    <source>
        <strain evidence="3 12">282333</strain>
        <strain evidence="4 11">282352</strain>
        <strain evidence="2 13">289003</strain>
    </source>
</reference>
<name>A0A394T6P4_LISMN</name>
<dbReference type="Proteomes" id="UP000840039">
    <property type="component" value="Unassembled WGS sequence"/>
</dbReference>
<evidence type="ECO:0000313" key="12">
    <source>
        <dbReference type="Proteomes" id="UP000533021"/>
    </source>
</evidence>